<keyword evidence="3" id="KW-1185">Reference proteome</keyword>
<evidence type="ECO:0000259" key="1">
    <source>
        <dbReference type="SMART" id="SM00458"/>
    </source>
</evidence>
<reference evidence="2 3" key="1">
    <citation type="journal article" date="2020" name="ISME J.">
        <title>Uncovering the hidden diversity of litter-decomposition mechanisms in mushroom-forming fungi.</title>
        <authorList>
            <person name="Floudas D."/>
            <person name="Bentzer J."/>
            <person name="Ahren D."/>
            <person name="Johansson T."/>
            <person name="Persson P."/>
            <person name="Tunlid A."/>
        </authorList>
    </citation>
    <scope>NUCLEOTIDE SEQUENCE [LARGE SCALE GENOMIC DNA]</scope>
    <source>
        <strain evidence="2 3">CBS 175.51</strain>
    </source>
</reference>
<dbReference type="InterPro" id="IPR000772">
    <property type="entry name" value="Ricin_B_lectin"/>
</dbReference>
<protein>
    <recommendedName>
        <fullName evidence="1">Ricin B lectin domain-containing protein</fullName>
    </recommendedName>
</protein>
<gene>
    <name evidence="2" type="ORF">D9611_001234</name>
</gene>
<feature type="domain" description="Ricin B lectin" evidence="1">
    <location>
        <begin position="118"/>
        <end position="246"/>
    </location>
</feature>
<dbReference type="SMART" id="SM00458">
    <property type="entry name" value="RICIN"/>
    <property type="match status" value="1"/>
</dbReference>
<accession>A0A8H5FM89</accession>
<dbReference type="Pfam" id="PF00652">
    <property type="entry name" value="Ricin_B_lectin"/>
    <property type="match status" value="1"/>
</dbReference>
<dbReference type="OrthoDB" id="2564904at2759"/>
<evidence type="ECO:0000313" key="3">
    <source>
        <dbReference type="Proteomes" id="UP000541558"/>
    </source>
</evidence>
<dbReference type="CDD" id="cd00161">
    <property type="entry name" value="beta-trefoil_Ricin-like"/>
    <property type="match status" value="1"/>
</dbReference>
<comment type="caution">
    <text evidence="2">The sequence shown here is derived from an EMBL/GenBank/DDBJ whole genome shotgun (WGS) entry which is preliminary data.</text>
</comment>
<organism evidence="2 3">
    <name type="scientific">Ephemerocybe angulata</name>
    <dbReference type="NCBI Taxonomy" id="980116"/>
    <lineage>
        <taxon>Eukaryota</taxon>
        <taxon>Fungi</taxon>
        <taxon>Dikarya</taxon>
        <taxon>Basidiomycota</taxon>
        <taxon>Agaricomycotina</taxon>
        <taxon>Agaricomycetes</taxon>
        <taxon>Agaricomycetidae</taxon>
        <taxon>Agaricales</taxon>
        <taxon>Agaricineae</taxon>
        <taxon>Psathyrellaceae</taxon>
        <taxon>Ephemerocybe</taxon>
    </lineage>
</organism>
<sequence length="513" mass="56060">MIVALHDLLDRASQVGDHAVPRCMGSHFNRSIIRISRWIQMGSQSRPSRSLKVPRLPFPISVGKYSAASPEGLRLPPHSLLTQHSHFLIIMPSIFATLSSVVLLSVLVNAQGTPEFLGELLLRPSVNDAKCLTVQSNSDGAIVVLQTCTGSANQKWTFTGGNVRAFGNKCLDVKDGVNQDGSRLQVWTCASENTNQKWNYNKWDNTLEWQGKGKCVDLVDGKQDDGTPTQIWSCWNQNSNQIWTTGYMYNALPDKSQNEQYGTNNCGTGSDSSSNCQTGWLNSASDFCLWAPPTPGTVGDMERVSVAWCTKSGRGARTIPNQTLKGVHFVQTPDYVQITGQGDFTKMNIPKGDYGGELDNRGADGKGNPIGGLLFGDTFTKGQQYNEWTEFISDSEFCIRACRGPKAKSLCNHIYDVMGCYWNMPANYNSGVFEECVGDDAQPMGVYGTSTWYQGVNPTPSAHPAPASSNCKALPTVSVSPVLARRGKNGNRTFDRDFHVAAGPQITPPPAMY</sequence>
<dbReference type="InterPro" id="IPR035992">
    <property type="entry name" value="Ricin_B-like_lectins"/>
</dbReference>
<dbReference type="Gene3D" id="2.80.10.50">
    <property type="match status" value="2"/>
</dbReference>
<name>A0A8H5FM89_9AGAR</name>
<dbReference type="SUPFAM" id="SSF50370">
    <property type="entry name" value="Ricin B-like lectins"/>
    <property type="match status" value="1"/>
</dbReference>
<dbReference type="Proteomes" id="UP000541558">
    <property type="component" value="Unassembled WGS sequence"/>
</dbReference>
<dbReference type="EMBL" id="JAACJK010000001">
    <property type="protein sequence ID" value="KAF5342014.1"/>
    <property type="molecule type" value="Genomic_DNA"/>
</dbReference>
<dbReference type="AlphaFoldDB" id="A0A8H5FM89"/>
<proteinExistence type="predicted"/>
<evidence type="ECO:0000313" key="2">
    <source>
        <dbReference type="EMBL" id="KAF5342014.1"/>
    </source>
</evidence>
<dbReference type="PROSITE" id="PS50231">
    <property type="entry name" value="RICIN_B_LECTIN"/>
    <property type="match status" value="1"/>
</dbReference>